<dbReference type="SUPFAM" id="SSF48464">
    <property type="entry name" value="ENTH/VHS domain"/>
    <property type="match status" value="1"/>
</dbReference>
<proteinExistence type="predicted"/>
<dbReference type="PROSITE" id="PS50179">
    <property type="entry name" value="VHS"/>
    <property type="match status" value="1"/>
</dbReference>
<dbReference type="Pfam" id="PF00790">
    <property type="entry name" value="VHS"/>
    <property type="match status" value="1"/>
</dbReference>
<comment type="subunit">
    <text evidence="1">Component of the ESCRT-0 complex composed of HSE1 and VPS27.</text>
</comment>
<feature type="compositionally biased region" description="Basic and acidic residues" evidence="2">
    <location>
        <begin position="181"/>
        <end position="195"/>
    </location>
</feature>
<keyword evidence="5" id="KW-1185">Reference proteome</keyword>
<accession>A0ABR3VGZ5</accession>
<comment type="caution">
    <text evidence="4">The sequence shown here is derived from an EMBL/GenBank/DDBJ whole genome shotgun (WGS) entry which is preliminary data.</text>
</comment>
<feature type="compositionally biased region" description="Basic residues" evidence="2">
    <location>
        <begin position="170"/>
        <end position="180"/>
    </location>
</feature>
<dbReference type="PANTHER" id="PTHR45929:SF3">
    <property type="entry name" value="JAK PATHWAY SIGNAL TRANSDUCTION ADAPTOR MOLECULE"/>
    <property type="match status" value="1"/>
</dbReference>
<dbReference type="InterPro" id="IPR050670">
    <property type="entry name" value="STAM"/>
</dbReference>
<evidence type="ECO:0000259" key="3">
    <source>
        <dbReference type="PROSITE" id="PS50179"/>
    </source>
</evidence>
<feature type="region of interest" description="Disordered" evidence="2">
    <location>
        <begin position="154"/>
        <end position="209"/>
    </location>
</feature>
<organism evidence="4 5">
    <name type="scientific">Phialemonium thermophilum</name>
    <dbReference type="NCBI Taxonomy" id="223376"/>
    <lineage>
        <taxon>Eukaryota</taxon>
        <taxon>Fungi</taxon>
        <taxon>Dikarya</taxon>
        <taxon>Ascomycota</taxon>
        <taxon>Pezizomycotina</taxon>
        <taxon>Sordariomycetes</taxon>
        <taxon>Sordariomycetidae</taxon>
        <taxon>Cephalothecales</taxon>
        <taxon>Cephalothecaceae</taxon>
        <taxon>Phialemonium</taxon>
    </lineage>
</organism>
<protein>
    <recommendedName>
        <fullName evidence="3">VHS domain-containing protein</fullName>
    </recommendedName>
</protein>
<evidence type="ECO:0000256" key="2">
    <source>
        <dbReference type="SAM" id="MobiDB-lite"/>
    </source>
</evidence>
<name>A0ABR3VGZ5_9PEZI</name>
<dbReference type="EMBL" id="JAZHXJ010002212">
    <property type="protein sequence ID" value="KAL1840376.1"/>
    <property type="molecule type" value="Genomic_DNA"/>
</dbReference>
<sequence>MSLVYLGDLLRKREPAVRCAAADLACFASSYCCHCGLSFPYPFSLSLSLSLCATSIRQHSCFLVSAVVPDSPIQLPRLIWIRLPPKALCQTAPSFDRRRLAACPLSSSCSEQLLRDPTMRSSVSPVLRRSLHPPRPSTRPVLARPLLTVPRSAPFCRQGDRREPDFGGLGHHHRRVRSRVGRPERPQGGGAEHDQTAGPPQCKRPAVYPRGTSRSLPVLALLALAQQGFRRCTDEPFSLSLSLSRSQLANALSQNCGKEMHRELSSRAFTDALLKLAGDRNTHTQVKAKILERAKEWSDMFNRATRPCSRRARPRRTA</sequence>
<dbReference type="Gene3D" id="1.25.40.90">
    <property type="match status" value="1"/>
</dbReference>
<dbReference type="Proteomes" id="UP001586593">
    <property type="component" value="Unassembled WGS sequence"/>
</dbReference>
<evidence type="ECO:0000313" key="5">
    <source>
        <dbReference type="Proteomes" id="UP001586593"/>
    </source>
</evidence>
<feature type="region of interest" description="Disordered" evidence="2">
    <location>
        <begin position="120"/>
        <end position="141"/>
    </location>
</feature>
<dbReference type="InterPro" id="IPR008942">
    <property type="entry name" value="ENTH_VHS"/>
</dbReference>
<dbReference type="PANTHER" id="PTHR45929">
    <property type="entry name" value="JAK PATHWAY SIGNAL TRANSDUCTION ADAPTOR MOLECULE"/>
    <property type="match status" value="1"/>
</dbReference>
<gene>
    <name evidence="4" type="ORF">VTK73DRAFT_3776</name>
</gene>
<reference evidence="4 5" key="1">
    <citation type="journal article" date="2024" name="Commun. Biol.">
        <title>Comparative genomic analysis of thermophilic fungi reveals convergent evolutionary adaptations and gene losses.</title>
        <authorList>
            <person name="Steindorff A.S."/>
            <person name="Aguilar-Pontes M.V."/>
            <person name="Robinson A.J."/>
            <person name="Andreopoulos B."/>
            <person name="LaButti K."/>
            <person name="Kuo A."/>
            <person name="Mondo S."/>
            <person name="Riley R."/>
            <person name="Otillar R."/>
            <person name="Haridas S."/>
            <person name="Lipzen A."/>
            <person name="Grimwood J."/>
            <person name="Schmutz J."/>
            <person name="Clum A."/>
            <person name="Reid I.D."/>
            <person name="Moisan M.C."/>
            <person name="Butler G."/>
            <person name="Nguyen T.T.M."/>
            <person name="Dewar K."/>
            <person name="Conant G."/>
            <person name="Drula E."/>
            <person name="Henrissat B."/>
            <person name="Hansel C."/>
            <person name="Singer S."/>
            <person name="Hutchinson M.I."/>
            <person name="de Vries R.P."/>
            <person name="Natvig D.O."/>
            <person name="Powell A.J."/>
            <person name="Tsang A."/>
            <person name="Grigoriev I.V."/>
        </authorList>
    </citation>
    <scope>NUCLEOTIDE SEQUENCE [LARGE SCALE GENOMIC DNA]</scope>
    <source>
        <strain evidence="4 5">ATCC 24622</strain>
    </source>
</reference>
<evidence type="ECO:0000313" key="4">
    <source>
        <dbReference type="EMBL" id="KAL1840376.1"/>
    </source>
</evidence>
<dbReference type="InterPro" id="IPR002014">
    <property type="entry name" value="VHS_dom"/>
</dbReference>
<evidence type="ECO:0000256" key="1">
    <source>
        <dbReference type="ARBA" id="ARBA00011446"/>
    </source>
</evidence>
<feature type="domain" description="VHS" evidence="3">
    <location>
        <begin position="248"/>
        <end position="318"/>
    </location>
</feature>